<dbReference type="OrthoDB" id="7351957at2"/>
<evidence type="ECO:0000313" key="1">
    <source>
        <dbReference type="EMBL" id="KZD09826.1"/>
    </source>
</evidence>
<evidence type="ECO:0000313" key="2">
    <source>
        <dbReference type="Proteomes" id="UP000076400"/>
    </source>
</evidence>
<dbReference type="AlphaFoldDB" id="A0A154W8K8"/>
<reference evidence="1 2" key="1">
    <citation type="submission" date="2015-12" db="EMBL/GenBank/DDBJ databases">
        <title>Genome sequence of Oceanibaculum pacificum MCCC 1A02656.</title>
        <authorList>
            <person name="Lu L."/>
            <person name="Lai Q."/>
            <person name="Shao Z."/>
            <person name="Qian P."/>
        </authorList>
    </citation>
    <scope>NUCLEOTIDE SEQUENCE [LARGE SCALE GENOMIC DNA]</scope>
    <source>
        <strain evidence="1 2">MCCC 1A02656</strain>
    </source>
</reference>
<sequence>MGDEMNSDRLTVWRLSASYRHLATAARMVALDPNALVLDSGAPALQADMVSARLDCPSFFCSRQQFVLILAELVRDGLSFDVALHEIDRRSGVSVAYATLHPRLDDGTMRLLRGIEPGMAAYMSEMNDNIERVFEQMTRQIGAGPSYGRLQ</sequence>
<dbReference type="RefSeq" id="WP_067554249.1">
    <property type="nucleotide sequence ID" value="NZ_LPXN01000094.1"/>
</dbReference>
<name>A0A154W8K8_9PROT</name>
<keyword evidence="2" id="KW-1185">Reference proteome</keyword>
<gene>
    <name evidence="1" type="ORF">AUP43_01205</name>
</gene>
<dbReference type="Proteomes" id="UP000076400">
    <property type="component" value="Unassembled WGS sequence"/>
</dbReference>
<dbReference type="EMBL" id="LPXN01000094">
    <property type="protein sequence ID" value="KZD09826.1"/>
    <property type="molecule type" value="Genomic_DNA"/>
</dbReference>
<protein>
    <submittedName>
        <fullName evidence="1">Uncharacterized protein</fullName>
    </submittedName>
</protein>
<comment type="caution">
    <text evidence="1">The sequence shown here is derived from an EMBL/GenBank/DDBJ whole genome shotgun (WGS) entry which is preliminary data.</text>
</comment>
<accession>A0A154W8K8</accession>
<organism evidence="1 2">
    <name type="scientific">Oceanibaculum pacificum</name>
    <dbReference type="NCBI Taxonomy" id="580166"/>
    <lineage>
        <taxon>Bacteria</taxon>
        <taxon>Pseudomonadati</taxon>
        <taxon>Pseudomonadota</taxon>
        <taxon>Alphaproteobacteria</taxon>
        <taxon>Rhodospirillales</taxon>
        <taxon>Oceanibaculaceae</taxon>
        <taxon>Oceanibaculum</taxon>
    </lineage>
</organism>
<proteinExistence type="predicted"/>